<keyword evidence="1" id="KW-0175">Coiled coil</keyword>
<evidence type="ECO:0000256" key="2">
    <source>
        <dbReference type="SAM" id="SignalP"/>
    </source>
</evidence>
<gene>
    <name evidence="3" type="ORF">DESUT3_15070</name>
</gene>
<organism evidence="3 4">
    <name type="scientific">Desulfuromonas versatilis</name>
    <dbReference type="NCBI Taxonomy" id="2802975"/>
    <lineage>
        <taxon>Bacteria</taxon>
        <taxon>Pseudomonadati</taxon>
        <taxon>Thermodesulfobacteriota</taxon>
        <taxon>Desulfuromonadia</taxon>
        <taxon>Desulfuromonadales</taxon>
        <taxon>Desulfuromonadaceae</taxon>
        <taxon>Desulfuromonas</taxon>
    </lineage>
</organism>
<evidence type="ECO:0000313" key="3">
    <source>
        <dbReference type="EMBL" id="BCR04438.1"/>
    </source>
</evidence>
<feature type="coiled-coil region" evidence="1">
    <location>
        <begin position="41"/>
        <end position="111"/>
    </location>
</feature>
<name>A0ABN6DWD0_9BACT</name>
<dbReference type="EMBL" id="AP024355">
    <property type="protein sequence ID" value="BCR04438.1"/>
    <property type="molecule type" value="Genomic_DNA"/>
</dbReference>
<dbReference type="InterPro" id="IPR021342">
    <property type="entry name" value="DUF2959"/>
</dbReference>
<dbReference type="Pfam" id="PF11172">
    <property type="entry name" value="DUF2959"/>
    <property type="match status" value="1"/>
</dbReference>
<feature type="signal peptide" evidence="2">
    <location>
        <begin position="1"/>
        <end position="28"/>
    </location>
</feature>
<dbReference type="Proteomes" id="UP001319827">
    <property type="component" value="Chromosome"/>
</dbReference>
<evidence type="ECO:0000313" key="4">
    <source>
        <dbReference type="Proteomes" id="UP001319827"/>
    </source>
</evidence>
<dbReference type="PROSITE" id="PS51257">
    <property type="entry name" value="PROKAR_LIPOPROTEIN"/>
    <property type="match status" value="1"/>
</dbReference>
<proteinExistence type="predicted"/>
<accession>A0ABN6DWD0</accession>
<reference evidence="3 4" key="2">
    <citation type="journal article" date="2021" name="Int. J. Syst. Evol. Microbiol.">
        <title>Isolation and Polyphasic Characterization of Desulfuromonas versatilis sp. Nov., an Electrogenic Bacteria Capable of Versatile Metabolism Isolated from a Graphene Oxide-Reducing Enrichment Culture.</title>
        <authorList>
            <person name="Xie L."/>
            <person name="Yoshida N."/>
            <person name="Ishii S."/>
            <person name="Meng L."/>
        </authorList>
    </citation>
    <scope>NUCLEOTIDE SEQUENCE [LARGE SCALE GENOMIC DNA]</scope>
    <source>
        <strain evidence="3 4">NIT-T3</strain>
    </source>
</reference>
<protein>
    <submittedName>
        <fullName evidence="3">DUF2959 domain-containing protein</fullName>
    </submittedName>
</protein>
<dbReference type="RefSeq" id="WP_221251894.1">
    <property type="nucleotide sequence ID" value="NZ_AP024355.1"/>
</dbReference>
<evidence type="ECO:0000256" key="1">
    <source>
        <dbReference type="SAM" id="Coils"/>
    </source>
</evidence>
<feature type="chain" id="PRO_5045862309" evidence="2">
    <location>
        <begin position="29"/>
        <end position="221"/>
    </location>
</feature>
<sequence length="221" mass="25332">MNLRRFQAPARILAWLLSLTFLTGCQTAYYHTMEKFGVHKRDILVDRVEEARDSQQEAKEQFRSALQRFNEVLGVQSGALEEQYNKLKAELDRSEAKADAVRSRIDDVEDVAGALFDEWKDELEQYSNASLRRDSQAKLERTRRQYGQLIGAMKRAEERIDPVLSAFRDQVLYLKHNLNAQAIASLKGELKSIEGDIGSLIREMERSISEADSFISAMARD</sequence>
<reference evidence="3 4" key="1">
    <citation type="journal article" date="2016" name="C (Basel)">
        <title>Selective Growth of and Electricity Production by Marine Exoelectrogenic Bacteria in Self-Aggregated Hydrogel of Microbially Reduced Graphene Oxide.</title>
        <authorList>
            <person name="Yoshida N."/>
            <person name="Goto Y."/>
            <person name="Miyata Y."/>
        </authorList>
    </citation>
    <scope>NUCLEOTIDE SEQUENCE [LARGE SCALE GENOMIC DNA]</scope>
    <source>
        <strain evidence="3 4">NIT-T3</strain>
    </source>
</reference>
<keyword evidence="4" id="KW-1185">Reference proteome</keyword>
<keyword evidence="2" id="KW-0732">Signal</keyword>